<dbReference type="OrthoDB" id="1099396at2"/>
<organism evidence="1 2">
    <name type="scientific">Pseudodesulfovibrio senegalensis</name>
    <dbReference type="NCBI Taxonomy" id="1721087"/>
    <lineage>
        <taxon>Bacteria</taxon>
        <taxon>Pseudomonadati</taxon>
        <taxon>Thermodesulfobacteriota</taxon>
        <taxon>Desulfovibrionia</taxon>
        <taxon>Desulfovibrionales</taxon>
        <taxon>Desulfovibrionaceae</taxon>
    </lineage>
</organism>
<proteinExistence type="predicted"/>
<dbReference type="Proteomes" id="UP000438699">
    <property type="component" value="Unassembled WGS sequence"/>
</dbReference>
<dbReference type="EMBL" id="WAIE01000001">
    <property type="protein sequence ID" value="KAB1443576.1"/>
    <property type="molecule type" value="Genomic_DNA"/>
</dbReference>
<protein>
    <recommendedName>
        <fullName evidence="3">RES family NAD+ phosphorylase</fullName>
    </recommendedName>
</protein>
<keyword evidence="2" id="KW-1185">Reference proteome</keyword>
<dbReference type="AlphaFoldDB" id="A0A6N6N6C1"/>
<evidence type="ECO:0000313" key="1">
    <source>
        <dbReference type="EMBL" id="KAB1443576.1"/>
    </source>
</evidence>
<comment type="caution">
    <text evidence="1">The sequence shown here is derived from an EMBL/GenBank/DDBJ whole genome shotgun (WGS) entry which is preliminary data.</text>
</comment>
<accession>A0A6N6N6C1</accession>
<sequence length="175" mass="19996">MMTLEGTHGTTVTRYRQIAETGFQMPDRPGRGGTGVYFWKSSLHSNELAQGWYNQCYSEGRYRRDENQNGVIIFASMTLDETEFFNLEDDDTKVKVYKLAQAKGVNTGGRLAALYDFFIKTVEEKANVAFKVIGKAINPPKPEFLPTYNTMILGFPYCYIVKDIDLISIKNKEWC</sequence>
<dbReference type="RefSeq" id="WP_161598340.1">
    <property type="nucleotide sequence ID" value="NZ_WAIE01000001.1"/>
</dbReference>
<reference evidence="1 2" key="1">
    <citation type="journal article" date="2017" name="Int. J. Syst. Evol. Microbiol.">
        <title>Desulfovibrio senegalensis sp. nov., a mesophilic sulfate reducer isolated from marine sediment.</title>
        <authorList>
            <person name="Thioye A."/>
            <person name="Gam Z.B.A."/>
            <person name="Mbengue M."/>
            <person name="Cayol J.L."/>
            <person name="Joseph-Bartoli M."/>
            <person name="Toure-Kane C."/>
            <person name="Labat M."/>
        </authorList>
    </citation>
    <scope>NUCLEOTIDE SEQUENCE [LARGE SCALE GENOMIC DNA]</scope>
    <source>
        <strain evidence="1 2">DSM 101509</strain>
    </source>
</reference>
<evidence type="ECO:0000313" key="2">
    <source>
        <dbReference type="Proteomes" id="UP000438699"/>
    </source>
</evidence>
<gene>
    <name evidence="1" type="ORF">F8A88_04845</name>
</gene>
<evidence type="ECO:0008006" key="3">
    <source>
        <dbReference type="Google" id="ProtNLM"/>
    </source>
</evidence>
<name>A0A6N6N6C1_9BACT</name>